<reference evidence="5" key="2">
    <citation type="journal article" date="2024" name="Plant">
        <title>Genomic evolution and insights into agronomic trait innovations of Sesamum species.</title>
        <authorList>
            <person name="Miao H."/>
            <person name="Wang L."/>
            <person name="Qu L."/>
            <person name="Liu H."/>
            <person name="Sun Y."/>
            <person name="Le M."/>
            <person name="Wang Q."/>
            <person name="Wei S."/>
            <person name="Zheng Y."/>
            <person name="Lin W."/>
            <person name="Duan Y."/>
            <person name="Cao H."/>
            <person name="Xiong S."/>
            <person name="Wang X."/>
            <person name="Wei L."/>
            <person name="Li C."/>
            <person name="Ma Q."/>
            <person name="Ju M."/>
            <person name="Zhao R."/>
            <person name="Li G."/>
            <person name="Mu C."/>
            <person name="Tian Q."/>
            <person name="Mei H."/>
            <person name="Zhang T."/>
            <person name="Gao T."/>
            <person name="Zhang H."/>
        </authorList>
    </citation>
    <scope>NUCLEOTIDE SEQUENCE</scope>
    <source>
        <strain evidence="5">3651</strain>
    </source>
</reference>
<dbReference type="InterPro" id="IPR028386">
    <property type="entry name" value="CENP-C/Mif2/cnp3"/>
</dbReference>
<feature type="compositionally biased region" description="Basic and acidic residues" evidence="4">
    <location>
        <begin position="488"/>
        <end position="507"/>
    </location>
</feature>
<evidence type="ECO:0000256" key="3">
    <source>
        <dbReference type="ARBA" id="ARBA00023242"/>
    </source>
</evidence>
<feature type="region of interest" description="Disordered" evidence="4">
    <location>
        <begin position="448"/>
        <end position="523"/>
    </location>
</feature>
<evidence type="ECO:0000256" key="2">
    <source>
        <dbReference type="ARBA" id="ARBA00010291"/>
    </source>
</evidence>
<evidence type="ECO:0000313" key="6">
    <source>
        <dbReference type="Proteomes" id="UP001293254"/>
    </source>
</evidence>
<dbReference type="PANTHER" id="PTHR16684">
    <property type="entry name" value="CENTROMERE PROTEIN C"/>
    <property type="match status" value="1"/>
</dbReference>
<comment type="caution">
    <text evidence="5">The sequence shown here is derived from an EMBL/GenBank/DDBJ whole genome shotgun (WGS) entry which is preliminary data.</text>
</comment>
<name>A0AAE1YEB2_9LAMI</name>
<proteinExistence type="inferred from homology"/>
<feature type="compositionally biased region" description="Polar residues" evidence="4">
    <location>
        <begin position="207"/>
        <end position="216"/>
    </location>
</feature>
<sequence length="637" mass="71050">MAAEASLEDPLSGISGLLHFPRTIRPSADVPMPADPKDLDSIHNFMKSLELRSPERVMNEAKRIVDGGAEFLESKFGSFAENMAITDAIAAKGKDRPEERRPGLRLARKRAKFSLKTSVSQPSVRLEPPTLDIDHLQDPDEFFDAYERIENAKKEIQKQLGGSVDNVNLYKPSNTARRRRPGILGKSYNYKHRYSSEPSENDMLMASQETVDQDNPSGPEDESQEKLVHPDPNPNPDADLEEVEPDVSMKKKENEVSDILEELLSCNNEDLEGDGAFNLLQEKLKIKPLDLGNLYITELPDVGRTSISTVTDSLQKPCRSSLVIDSVLKNLTMKSPASNPVNPVSSPTPPRSPFASLSLLKKRILQPNSLRDPFSPTVDLSACRNGSPAQPKDKLLEQVDVPKGLGMSNQLESRVVVDNAEPTVSNMDTEKVMENADSLPEQFVNENAVQSSNADSRTHEESGNNIEKTMNTDDNGSKPSELEDEARDDTSSRRPNDLEQQPEEHQAKLTRGNRVAGGKRIRKAHPMRKSLAGLYIHLHAETRIIDISCFTNYLYAGTAESGTSFETGVRRSKRIRMRPLEYWKGERFLYGRVDNSLKLIGVKYLSPGKDTANLKVEPYIPSQSPEYKELLELAARH</sequence>
<protein>
    <submittedName>
        <fullName evidence="5">Centromere protein C</fullName>
    </submittedName>
</protein>
<gene>
    <name evidence="5" type="ORF">Salat_1575800</name>
</gene>
<dbReference type="PANTHER" id="PTHR16684:SF11">
    <property type="entry name" value="CENTROMERE PROTEIN C"/>
    <property type="match status" value="1"/>
</dbReference>
<evidence type="ECO:0000256" key="1">
    <source>
        <dbReference type="ARBA" id="ARBA00004123"/>
    </source>
</evidence>
<accession>A0AAE1YEB2</accession>
<dbReference type="GO" id="GO:0051315">
    <property type="term" value="P:attachment of mitotic spindle microtubules to kinetochore"/>
    <property type="evidence" value="ECO:0007669"/>
    <property type="project" value="TreeGrafter"/>
</dbReference>
<reference evidence="5" key="1">
    <citation type="submission" date="2020-06" db="EMBL/GenBank/DDBJ databases">
        <authorList>
            <person name="Li T."/>
            <person name="Hu X."/>
            <person name="Zhang T."/>
            <person name="Song X."/>
            <person name="Zhang H."/>
            <person name="Dai N."/>
            <person name="Sheng W."/>
            <person name="Hou X."/>
            <person name="Wei L."/>
        </authorList>
    </citation>
    <scope>NUCLEOTIDE SEQUENCE</scope>
    <source>
        <strain evidence="5">3651</strain>
        <tissue evidence="5">Leaf</tissue>
    </source>
</reference>
<comment type="subcellular location">
    <subcellularLocation>
        <location evidence="1">Nucleus</location>
    </subcellularLocation>
</comment>
<comment type="similarity">
    <text evidence="2">Belongs to the CENP-C/MIF2 family.</text>
</comment>
<dbReference type="EMBL" id="JACGWO010000005">
    <property type="protein sequence ID" value="KAK4428068.1"/>
    <property type="molecule type" value="Genomic_DNA"/>
</dbReference>
<dbReference type="Proteomes" id="UP001293254">
    <property type="component" value="Unassembled WGS sequence"/>
</dbReference>
<organism evidence="5 6">
    <name type="scientific">Sesamum alatum</name>
    <dbReference type="NCBI Taxonomy" id="300844"/>
    <lineage>
        <taxon>Eukaryota</taxon>
        <taxon>Viridiplantae</taxon>
        <taxon>Streptophyta</taxon>
        <taxon>Embryophyta</taxon>
        <taxon>Tracheophyta</taxon>
        <taxon>Spermatophyta</taxon>
        <taxon>Magnoliopsida</taxon>
        <taxon>eudicotyledons</taxon>
        <taxon>Gunneridae</taxon>
        <taxon>Pentapetalae</taxon>
        <taxon>asterids</taxon>
        <taxon>lamiids</taxon>
        <taxon>Lamiales</taxon>
        <taxon>Pedaliaceae</taxon>
        <taxon>Sesamum</taxon>
    </lineage>
</organism>
<feature type="compositionally biased region" description="Polar residues" evidence="4">
    <location>
        <begin position="463"/>
        <end position="478"/>
    </location>
</feature>
<evidence type="ECO:0000256" key="4">
    <source>
        <dbReference type="SAM" id="MobiDB-lite"/>
    </source>
</evidence>
<feature type="region of interest" description="Disordered" evidence="4">
    <location>
        <begin position="165"/>
        <end position="252"/>
    </location>
</feature>
<dbReference type="GO" id="GO:0019237">
    <property type="term" value="F:centromeric DNA binding"/>
    <property type="evidence" value="ECO:0007669"/>
    <property type="project" value="InterPro"/>
</dbReference>
<dbReference type="GO" id="GO:0005634">
    <property type="term" value="C:nucleus"/>
    <property type="evidence" value="ECO:0007669"/>
    <property type="project" value="UniProtKB-SubCell"/>
</dbReference>
<keyword evidence="3" id="KW-0539">Nucleus</keyword>
<evidence type="ECO:0000313" key="5">
    <source>
        <dbReference type="EMBL" id="KAK4428068.1"/>
    </source>
</evidence>
<dbReference type="AlphaFoldDB" id="A0AAE1YEB2"/>
<dbReference type="GO" id="GO:0000776">
    <property type="term" value="C:kinetochore"/>
    <property type="evidence" value="ECO:0007669"/>
    <property type="project" value="InterPro"/>
</dbReference>
<keyword evidence="6" id="KW-1185">Reference proteome</keyword>
<dbReference type="GO" id="GO:0051382">
    <property type="term" value="P:kinetochore assembly"/>
    <property type="evidence" value="ECO:0007669"/>
    <property type="project" value="InterPro"/>
</dbReference>
<dbReference type="GO" id="GO:0051455">
    <property type="term" value="P:spindle attachment to meiosis I kinetochore"/>
    <property type="evidence" value="ECO:0007669"/>
    <property type="project" value="TreeGrafter"/>
</dbReference>